<evidence type="ECO:0000256" key="3">
    <source>
        <dbReference type="ARBA" id="ARBA00022714"/>
    </source>
</evidence>
<dbReference type="Pfam" id="PF00970">
    <property type="entry name" value="FAD_binding_6"/>
    <property type="match status" value="1"/>
</dbReference>
<dbReference type="GO" id="GO:0046872">
    <property type="term" value="F:metal ion binding"/>
    <property type="evidence" value="ECO:0007669"/>
    <property type="project" value="UniProtKB-KW"/>
</dbReference>
<dbReference type="Gene3D" id="2.40.30.10">
    <property type="entry name" value="Translation factors"/>
    <property type="match status" value="1"/>
</dbReference>
<evidence type="ECO:0000313" key="12">
    <source>
        <dbReference type="Proteomes" id="UP000029548"/>
    </source>
</evidence>
<dbReference type="Pfam" id="PF00175">
    <property type="entry name" value="NAD_binding_1"/>
    <property type="match status" value="1"/>
</dbReference>
<dbReference type="PANTHER" id="PTHR47354:SF6">
    <property type="entry name" value="NADH OXIDOREDUCTASE HCR"/>
    <property type="match status" value="1"/>
</dbReference>
<dbReference type="Gene3D" id="3.10.20.30">
    <property type="match status" value="1"/>
</dbReference>
<keyword evidence="6" id="KW-0560">Oxidoreductase</keyword>
<feature type="domain" description="2Fe-2S ferredoxin-type" evidence="9">
    <location>
        <begin position="266"/>
        <end position="346"/>
    </location>
</feature>
<dbReference type="CDD" id="cd00207">
    <property type="entry name" value="fer2"/>
    <property type="match status" value="1"/>
</dbReference>
<evidence type="ECO:0000256" key="5">
    <source>
        <dbReference type="ARBA" id="ARBA00022827"/>
    </source>
</evidence>
<keyword evidence="2" id="KW-0285">Flavoprotein</keyword>
<keyword evidence="3" id="KW-0001">2Fe-2S</keyword>
<dbReference type="InterPro" id="IPR008333">
    <property type="entry name" value="Cbr1-like_FAD-bd_dom"/>
</dbReference>
<organism evidence="11 12">
    <name type="scientific">Corynebacterium freneyi DNF00450</name>
    <dbReference type="NCBI Taxonomy" id="1287475"/>
    <lineage>
        <taxon>Bacteria</taxon>
        <taxon>Bacillati</taxon>
        <taxon>Actinomycetota</taxon>
        <taxon>Actinomycetes</taxon>
        <taxon>Mycobacteriales</taxon>
        <taxon>Corynebacteriaceae</taxon>
        <taxon>Corynebacterium</taxon>
    </lineage>
</organism>
<dbReference type="SUPFAM" id="SSF54292">
    <property type="entry name" value="2Fe-2S ferredoxin-like"/>
    <property type="match status" value="1"/>
</dbReference>
<evidence type="ECO:0000256" key="1">
    <source>
        <dbReference type="ARBA" id="ARBA00001974"/>
    </source>
</evidence>
<dbReference type="SUPFAM" id="SSF52343">
    <property type="entry name" value="Ferredoxin reductase-like, C-terminal NADP-linked domain"/>
    <property type="match status" value="1"/>
</dbReference>
<keyword evidence="7" id="KW-0408">Iron</keyword>
<dbReference type="InterPro" id="IPR001041">
    <property type="entry name" value="2Fe-2S_ferredoxin-type"/>
</dbReference>
<evidence type="ECO:0000256" key="6">
    <source>
        <dbReference type="ARBA" id="ARBA00023002"/>
    </source>
</evidence>
<feature type="domain" description="FAD-binding FR-type" evidence="10">
    <location>
        <begin position="33"/>
        <end position="137"/>
    </location>
</feature>
<dbReference type="InterPro" id="IPR050415">
    <property type="entry name" value="MRET"/>
</dbReference>
<evidence type="ECO:0000256" key="7">
    <source>
        <dbReference type="ARBA" id="ARBA00023004"/>
    </source>
</evidence>
<keyword evidence="4" id="KW-0479">Metal-binding</keyword>
<dbReference type="EMBL" id="JRNE01000064">
    <property type="protein sequence ID" value="KGF15944.1"/>
    <property type="molecule type" value="Genomic_DNA"/>
</dbReference>
<comment type="cofactor">
    <cofactor evidence="1">
        <name>FAD</name>
        <dbReference type="ChEBI" id="CHEBI:57692"/>
    </cofactor>
</comment>
<evidence type="ECO:0000259" key="10">
    <source>
        <dbReference type="PROSITE" id="PS51384"/>
    </source>
</evidence>
<dbReference type="Proteomes" id="UP000029548">
    <property type="component" value="Unassembled WGS sequence"/>
</dbReference>
<dbReference type="eggNOG" id="COG1018">
    <property type="taxonomic scope" value="Bacteria"/>
</dbReference>
<dbReference type="PANTHER" id="PTHR47354">
    <property type="entry name" value="NADH OXIDOREDUCTASE HCR"/>
    <property type="match status" value="1"/>
</dbReference>
<evidence type="ECO:0000256" key="4">
    <source>
        <dbReference type="ARBA" id="ARBA00022723"/>
    </source>
</evidence>
<name>A0A096A4Y8_9CORY</name>
<dbReference type="PROSITE" id="PS51085">
    <property type="entry name" value="2FE2S_FER_2"/>
    <property type="match status" value="1"/>
</dbReference>
<proteinExistence type="predicted"/>
<dbReference type="PROSITE" id="PS00197">
    <property type="entry name" value="2FE2S_FER_1"/>
    <property type="match status" value="1"/>
</dbReference>
<dbReference type="Gene3D" id="3.40.50.80">
    <property type="entry name" value="Nucleotide-binding domain of ferredoxin-NADP reductase (FNR) module"/>
    <property type="match status" value="1"/>
</dbReference>
<accession>A0A096A4Y8</accession>
<evidence type="ECO:0000259" key="9">
    <source>
        <dbReference type="PROSITE" id="PS51085"/>
    </source>
</evidence>
<dbReference type="InterPro" id="IPR036010">
    <property type="entry name" value="2Fe-2S_ferredoxin-like_sf"/>
</dbReference>
<dbReference type="GO" id="GO:0016491">
    <property type="term" value="F:oxidoreductase activity"/>
    <property type="evidence" value="ECO:0007669"/>
    <property type="project" value="UniProtKB-KW"/>
</dbReference>
<dbReference type="InterPro" id="IPR001433">
    <property type="entry name" value="OxRdtase_FAD/NAD-bd"/>
</dbReference>
<evidence type="ECO:0000313" key="11">
    <source>
        <dbReference type="EMBL" id="KGF15944.1"/>
    </source>
</evidence>
<dbReference type="PROSITE" id="PS51384">
    <property type="entry name" value="FAD_FR"/>
    <property type="match status" value="1"/>
</dbReference>
<sequence length="346" mass="37682">MSFGNRLRGVFRHLSTPLMPDDYTRLINPLWSKRELRGQIERVTRPADDVVELVIKPGWGVPADFRAGQYIGVGVRVDGRLVWRSYSLTNAPQSADGMLTVTVKAQDRGRLSQHLVSNVTPGTVVRLAAPAGDFHLPEPPPEKLLFITAGSGITPVMSMLRDLERRNGIGDVVHLHSVRDRAGLLFDDDLERFSREQPGYRLTVRETGVDGRLSIDEIKAMVRDLGDRAAYACGPSAMLDELEAGLPGVRTERFTLDRGNTTAQGGVVTFPGRGEIEVDGATTILEAGEKAGVQLPYGCRMGICATCVQQLADGTARDLRTGETHEAGERIRACVCVPAGDVEIEL</sequence>
<keyword evidence="8" id="KW-0411">Iron-sulfur</keyword>
<dbReference type="InterPro" id="IPR006058">
    <property type="entry name" value="2Fe2S_fd_BS"/>
</dbReference>
<dbReference type="AlphaFoldDB" id="A0A096A4Y8"/>
<dbReference type="InterPro" id="IPR017938">
    <property type="entry name" value="Riboflavin_synthase-like_b-brl"/>
</dbReference>
<evidence type="ECO:0000256" key="8">
    <source>
        <dbReference type="ARBA" id="ARBA00023014"/>
    </source>
</evidence>
<evidence type="ECO:0000256" key="2">
    <source>
        <dbReference type="ARBA" id="ARBA00022630"/>
    </source>
</evidence>
<gene>
    <name evidence="11" type="ORF">HMPREF1650_09680</name>
</gene>
<dbReference type="GO" id="GO:0051537">
    <property type="term" value="F:2 iron, 2 sulfur cluster binding"/>
    <property type="evidence" value="ECO:0007669"/>
    <property type="project" value="UniProtKB-KW"/>
</dbReference>
<dbReference type="CDD" id="cd06216">
    <property type="entry name" value="FNR_iron_sulfur_binding_2"/>
    <property type="match status" value="1"/>
</dbReference>
<dbReference type="InterPro" id="IPR039261">
    <property type="entry name" value="FNR_nucleotide-bd"/>
</dbReference>
<dbReference type="PRINTS" id="PR00410">
    <property type="entry name" value="PHEHYDRXLASE"/>
</dbReference>
<dbReference type="InterPro" id="IPR017927">
    <property type="entry name" value="FAD-bd_FR_type"/>
</dbReference>
<dbReference type="SUPFAM" id="SSF63380">
    <property type="entry name" value="Riboflavin synthase domain-like"/>
    <property type="match status" value="1"/>
</dbReference>
<keyword evidence="5" id="KW-0274">FAD</keyword>
<reference evidence="11 12" key="1">
    <citation type="submission" date="2014-07" db="EMBL/GenBank/DDBJ databases">
        <authorList>
            <person name="McCorrison J."/>
            <person name="Sanka R."/>
            <person name="Torralba M."/>
            <person name="Gillis M."/>
            <person name="Haft D.H."/>
            <person name="Methe B."/>
            <person name="Sutton G."/>
            <person name="Nelson K.E."/>
        </authorList>
    </citation>
    <scope>NUCLEOTIDE SEQUENCE [LARGE SCALE GENOMIC DNA]</scope>
    <source>
        <strain evidence="11 12">DNF00450</strain>
    </source>
</reference>
<evidence type="ECO:0008006" key="13">
    <source>
        <dbReference type="Google" id="ProtNLM"/>
    </source>
</evidence>
<dbReference type="Pfam" id="PF00111">
    <property type="entry name" value="Fer2"/>
    <property type="match status" value="1"/>
</dbReference>
<dbReference type="InterPro" id="IPR012675">
    <property type="entry name" value="Beta-grasp_dom_sf"/>
</dbReference>
<comment type="caution">
    <text evidence="11">The sequence shown here is derived from an EMBL/GenBank/DDBJ whole genome shotgun (WGS) entry which is preliminary data.</text>
</comment>
<protein>
    <recommendedName>
        <fullName evidence="13">Stearoyl-CoA 9-desaturase</fullName>
    </recommendedName>
</protein>